<dbReference type="Gene3D" id="2.170.210.20">
    <property type="entry name" value="Spindle assembly abnormal protein 6, N-terminal domain"/>
    <property type="match status" value="1"/>
</dbReference>
<evidence type="ECO:0000259" key="8">
    <source>
        <dbReference type="Pfam" id="PF16531"/>
    </source>
</evidence>
<evidence type="ECO:0000256" key="2">
    <source>
        <dbReference type="ARBA" id="ARBA00022490"/>
    </source>
</evidence>
<dbReference type="GO" id="GO:0005813">
    <property type="term" value="C:centrosome"/>
    <property type="evidence" value="ECO:0000318"/>
    <property type="project" value="GO_Central"/>
</dbReference>
<evidence type="ECO:0000313" key="10">
    <source>
        <dbReference type="Proteomes" id="UP000001357"/>
    </source>
</evidence>
<dbReference type="OMA" id="KHDSMES"/>
<evidence type="ECO:0000256" key="5">
    <source>
        <dbReference type="ARBA" id="ARBA00023306"/>
    </source>
</evidence>
<dbReference type="eggNOG" id="ENOG502QQ4W">
    <property type="taxonomic scope" value="Eukaryota"/>
</dbReference>
<dbReference type="RefSeq" id="XP_001749713.1">
    <property type="nucleotide sequence ID" value="XM_001749661.1"/>
</dbReference>
<keyword evidence="4" id="KW-0206">Cytoskeleton</keyword>
<dbReference type="GO" id="GO:0005814">
    <property type="term" value="C:centriole"/>
    <property type="evidence" value="ECO:0000318"/>
    <property type="project" value="GO_Central"/>
</dbReference>
<evidence type="ECO:0000256" key="4">
    <source>
        <dbReference type="ARBA" id="ARBA00023212"/>
    </source>
</evidence>
<keyword evidence="5" id="KW-0131">Cell cycle</keyword>
<dbReference type="Gene3D" id="1.10.287.1490">
    <property type="match status" value="1"/>
</dbReference>
<dbReference type="Proteomes" id="UP000001357">
    <property type="component" value="Unassembled WGS sequence"/>
</dbReference>
<proteinExistence type="predicted"/>
<sequence length="684" mass="76802">MEAAANTFYDGNLAVQVEERSRHSVSDQVLRVLLQHRTSKLADRQGLLVRVTDDQDPFFLYSLELAERDFAELKREQGLKVDYAAFPRDCSRLLSRCADPDDSRYMCQLGLDATSGQATLNLVETNQFKNLVHLSLRLVQADDASVRQYLAQCLQVAQRAHAQLQTEHTTLQERHQAMFAELHGLQSSREQTEHHLTHQARQQILELEQRHQQHLQQCQQLEQARFTELEQRHRAAREQWEREAKQAQAALEAQVRELTTLNGQLREVKFQQDGSSRELSLKLEHAHKMNIETTAELTATRERLQQRDTLVEQQAERLASLQATVERLEAERNTGAERLQDRLQTLSQAQRQVEELKVELRQAQQHAAALERTLQSSVAEIHKGNGVISNLHHQLTTAGEREERLAHELTEAQEQITALQAEREKLRDQSVRTENELQQVRKEQSALEEALETARAEQQRLAQDLQTKESVLAWMNRQRAPQTSGANFLPSGTTVGAGSSTQYDVVRKVAGYEAAAHLGRSTQVGPSGTAKLAQVLQQQRRPLGSLTNAHPSSKDKLICCGHSPRVKGVQVSAGLFEVEKPELPRVVSKGTESAPAATPESERSHIPKPKHQRQFTTPPQKGPPSAMATPDLHRQLRQTNKQPGSGKALQSSPDPHPQPEKPRAVDTLSTSYTMLTAGGSHSVA</sequence>
<reference evidence="9 10" key="1">
    <citation type="journal article" date="2008" name="Nature">
        <title>The genome of the choanoflagellate Monosiga brevicollis and the origin of metazoans.</title>
        <authorList>
            <consortium name="JGI Sequencing"/>
            <person name="King N."/>
            <person name="Westbrook M.J."/>
            <person name="Young S.L."/>
            <person name="Kuo A."/>
            <person name="Abedin M."/>
            <person name="Chapman J."/>
            <person name="Fairclough S."/>
            <person name="Hellsten U."/>
            <person name="Isogai Y."/>
            <person name="Letunic I."/>
            <person name="Marr M."/>
            <person name="Pincus D."/>
            <person name="Putnam N."/>
            <person name="Rokas A."/>
            <person name="Wright K.J."/>
            <person name="Zuzow R."/>
            <person name="Dirks W."/>
            <person name="Good M."/>
            <person name="Goodstein D."/>
            <person name="Lemons D."/>
            <person name="Li W."/>
            <person name="Lyons J.B."/>
            <person name="Morris A."/>
            <person name="Nichols S."/>
            <person name="Richter D.J."/>
            <person name="Salamov A."/>
            <person name="Bork P."/>
            <person name="Lim W.A."/>
            <person name="Manning G."/>
            <person name="Miller W.T."/>
            <person name="McGinnis W."/>
            <person name="Shapiro H."/>
            <person name="Tjian R."/>
            <person name="Grigoriev I.V."/>
            <person name="Rokhsar D."/>
        </authorList>
    </citation>
    <scope>NUCLEOTIDE SEQUENCE [LARGE SCALE GENOMIC DNA]</scope>
    <source>
        <strain evidence="10">MX1 / ATCC 50154</strain>
    </source>
</reference>
<feature type="region of interest" description="Disordered" evidence="7">
    <location>
        <begin position="586"/>
        <end position="684"/>
    </location>
</feature>
<protein>
    <recommendedName>
        <fullName evidence="8">Spindle assembly abnormal protein 6 N-terminal domain-containing protein</fullName>
    </recommendedName>
</protein>
<feature type="coiled-coil region" evidence="6">
    <location>
        <begin position="311"/>
        <end position="471"/>
    </location>
</feature>
<accession>A9VAD4</accession>
<dbReference type="STRING" id="81824.A9VAD4"/>
<evidence type="ECO:0000313" key="9">
    <source>
        <dbReference type="EMBL" id="EDQ85522.1"/>
    </source>
</evidence>
<feature type="domain" description="Spindle assembly abnormal protein 6 N-terminal" evidence="8">
    <location>
        <begin position="8"/>
        <end position="138"/>
    </location>
</feature>
<dbReference type="PANTHER" id="PTHR44281">
    <property type="entry name" value="SPINDLE ASSEMBLY ABNORMAL PROTEIN 6 HOMOLOG"/>
    <property type="match status" value="1"/>
</dbReference>
<dbReference type="EMBL" id="CH991573">
    <property type="protein sequence ID" value="EDQ85522.1"/>
    <property type="molecule type" value="Genomic_DNA"/>
</dbReference>
<dbReference type="GeneID" id="5894901"/>
<organism evidence="9 10">
    <name type="scientific">Monosiga brevicollis</name>
    <name type="common">Choanoflagellate</name>
    <dbReference type="NCBI Taxonomy" id="81824"/>
    <lineage>
        <taxon>Eukaryota</taxon>
        <taxon>Choanoflagellata</taxon>
        <taxon>Craspedida</taxon>
        <taxon>Salpingoecidae</taxon>
        <taxon>Monosiga</taxon>
    </lineage>
</organism>
<comment type="subcellular location">
    <subcellularLocation>
        <location evidence="1">Cytoplasm</location>
        <location evidence="1">Cytoskeleton</location>
        <location evidence="1">Microtubule organizing center</location>
        <location evidence="1">Centrosome</location>
    </subcellularLocation>
</comment>
<name>A9VAD4_MONBE</name>
<evidence type="ECO:0000256" key="7">
    <source>
        <dbReference type="SAM" id="MobiDB-lite"/>
    </source>
</evidence>
<dbReference type="InParanoid" id="A9VAD4"/>
<feature type="compositionally biased region" description="Polar residues" evidence="7">
    <location>
        <begin position="637"/>
        <end position="653"/>
    </location>
</feature>
<gene>
    <name evidence="9" type="ORF">MONBRDRAFT_29189</name>
</gene>
<keyword evidence="3 6" id="KW-0175">Coiled coil</keyword>
<dbReference type="CDD" id="cd10142">
    <property type="entry name" value="HD_SAS6_N"/>
    <property type="match status" value="1"/>
</dbReference>
<dbReference type="GO" id="GO:0007099">
    <property type="term" value="P:centriole replication"/>
    <property type="evidence" value="ECO:0000318"/>
    <property type="project" value="GO_Central"/>
</dbReference>
<dbReference type="InterPro" id="IPR032396">
    <property type="entry name" value="SAS-6_N"/>
</dbReference>
<dbReference type="KEGG" id="mbr:MONBRDRAFT_29189"/>
<keyword evidence="2" id="KW-0963">Cytoplasm</keyword>
<dbReference type="Pfam" id="PF16531">
    <property type="entry name" value="SAS-6_N"/>
    <property type="match status" value="1"/>
</dbReference>
<feature type="coiled-coil region" evidence="6">
    <location>
        <begin position="154"/>
        <end position="264"/>
    </location>
</feature>
<evidence type="ECO:0000256" key="6">
    <source>
        <dbReference type="SAM" id="Coils"/>
    </source>
</evidence>
<dbReference type="InterPro" id="IPR038558">
    <property type="entry name" value="SAS-6_N_sf"/>
</dbReference>
<dbReference type="AlphaFoldDB" id="A9VAD4"/>
<evidence type="ECO:0000256" key="1">
    <source>
        <dbReference type="ARBA" id="ARBA00004300"/>
    </source>
</evidence>
<dbReference type="PANTHER" id="PTHR44281:SF2">
    <property type="entry name" value="SPINDLE ASSEMBLY ABNORMAL PROTEIN 6 HOMOLOG"/>
    <property type="match status" value="1"/>
</dbReference>
<evidence type="ECO:0000256" key="3">
    <source>
        <dbReference type="ARBA" id="ARBA00023054"/>
    </source>
</evidence>
<keyword evidence="10" id="KW-1185">Reference proteome</keyword>